<evidence type="ECO:0000256" key="2">
    <source>
        <dbReference type="ARBA" id="ARBA00004589"/>
    </source>
</evidence>
<evidence type="ECO:0000256" key="9">
    <source>
        <dbReference type="ARBA" id="ARBA00022989"/>
    </source>
</evidence>
<evidence type="ECO:0000313" key="19">
    <source>
        <dbReference type="EnsemblFungi" id="EJT75056"/>
    </source>
</evidence>
<feature type="transmembrane region" description="Helical" evidence="15">
    <location>
        <begin position="269"/>
        <end position="292"/>
    </location>
</feature>
<dbReference type="EnsemblFungi" id="EJT75056">
    <property type="protein sequence ID" value="EJT75056"/>
    <property type="gene ID" value="GGTG_08894"/>
</dbReference>
<feature type="region of interest" description="Disordered" evidence="14">
    <location>
        <begin position="448"/>
        <end position="471"/>
    </location>
</feature>
<protein>
    <submittedName>
        <fullName evidence="18 19">Uncharacterized protein</fullName>
    </submittedName>
</protein>
<feature type="transmembrane region" description="Helical" evidence="15">
    <location>
        <begin position="227"/>
        <end position="248"/>
    </location>
</feature>
<evidence type="ECO:0000256" key="6">
    <source>
        <dbReference type="ARBA" id="ARBA00022622"/>
    </source>
</evidence>
<evidence type="ECO:0000256" key="13">
    <source>
        <dbReference type="ARBA" id="ARBA00038359"/>
    </source>
</evidence>
<evidence type="ECO:0000256" key="1">
    <source>
        <dbReference type="ARBA" id="ARBA00004141"/>
    </source>
</evidence>
<evidence type="ECO:0000256" key="12">
    <source>
        <dbReference type="ARBA" id="ARBA00023288"/>
    </source>
</evidence>
<evidence type="ECO:0000313" key="18">
    <source>
        <dbReference type="EMBL" id="EJT75056.1"/>
    </source>
</evidence>
<evidence type="ECO:0000256" key="4">
    <source>
        <dbReference type="ARBA" id="ARBA00010031"/>
    </source>
</evidence>
<dbReference type="PANTHER" id="PTHR33048:SF143">
    <property type="entry name" value="EXTRACELLULAR MEMBRANE PROTEIN CFEM DOMAIN-CONTAINING PROTEIN-RELATED"/>
    <property type="match status" value="1"/>
</dbReference>
<organism evidence="18">
    <name type="scientific">Gaeumannomyces tritici (strain R3-111a-1)</name>
    <name type="common">Wheat and barley take-all root rot fungus</name>
    <name type="synonym">Gaeumannomyces graminis var. tritici</name>
    <dbReference type="NCBI Taxonomy" id="644352"/>
    <lineage>
        <taxon>Eukaryota</taxon>
        <taxon>Fungi</taxon>
        <taxon>Dikarya</taxon>
        <taxon>Ascomycota</taxon>
        <taxon>Pezizomycotina</taxon>
        <taxon>Sordariomycetes</taxon>
        <taxon>Sordariomycetidae</taxon>
        <taxon>Magnaporthales</taxon>
        <taxon>Magnaporthaceae</taxon>
        <taxon>Gaeumannomyces</taxon>
    </lineage>
</organism>
<evidence type="ECO:0000256" key="15">
    <source>
        <dbReference type="SAM" id="Phobius"/>
    </source>
</evidence>
<evidence type="ECO:0000313" key="20">
    <source>
        <dbReference type="Proteomes" id="UP000006039"/>
    </source>
</evidence>
<proteinExistence type="inferred from homology"/>
<dbReference type="EMBL" id="GL385398">
    <property type="protein sequence ID" value="EJT75056.1"/>
    <property type="molecule type" value="Genomic_DNA"/>
</dbReference>
<sequence>MTMAVPHAMKDKRASFADLIVRCCCDCLLLLRPSQAKMRPHAAAALVLALSRGVESSEDFSTTTGIPQCAINCVLQTLADPCLGFDLRNRTCSCFHEAEARTWDTCLRRSCSFADELTTTRLFKLACDYPVRNVGRQYTVQQYVLTAVSGVAVVLRLLPKTLPGGTADRVALGLDDLCVGLAYVLLLPMIYVAATLMVDVGLGRDVWMLNVEQIRLCYYYFYLVEPLYFVIAALVRVAFLLFFLRAFATAGAQSKVFKRWGFRATIKTTIALNLLGAVAFSFAAVFQCWPISYFWDGFDREHAGSCMNNGVMMLLNSLLGIAMDSWILYLPLSQITLLTMSRPRKLQLACMFSLGFIVTIIGILRIQAFDALKDSGNPTWSSYPLVAWSTLEIHAGIICACIPGLRVFFVRTVPENFGRLRDWRASPAHGQETGTLSTRGTRIEDEGTAGAREMHAPIEADPPLFRPSWKS</sequence>
<dbReference type="InterPro" id="IPR049326">
    <property type="entry name" value="Rhodopsin_dom_fungi"/>
</dbReference>
<evidence type="ECO:0000256" key="8">
    <source>
        <dbReference type="ARBA" id="ARBA00022729"/>
    </source>
</evidence>
<reference evidence="18" key="2">
    <citation type="submission" date="2010-07" db="EMBL/GenBank/DDBJ databases">
        <authorList>
            <consortium name="The Broad Institute Genome Sequencing Platform"/>
            <consortium name="Broad Institute Genome Sequencing Center for Infectious Disease"/>
            <person name="Ma L.-J."/>
            <person name="Dead R."/>
            <person name="Young S."/>
            <person name="Zeng Q."/>
            <person name="Koehrsen M."/>
            <person name="Alvarado L."/>
            <person name="Berlin A."/>
            <person name="Chapman S.B."/>
            <person name="Chen Z."/>
            <person name="Freedman E."/>
            <person name="Gellesch M."/>
            <person name="Goldberg J."/>
            <person name="Griggs A."/>
            <person name="Gujja S."/>
            <person name="Heilman E.R."/>
            <person name="Heiman D."/>
            <person name="Hepburn T."/>
            <person name="Howarth C."/>
            <person name="Jen D."/>
            <person name="Larson L."/>
            <person name="Mehta T."/>
            <person name="Neiman D."/>
            <person name="Pearson M."/>
            <person name="Roberts A."/>
            <person name="Saif S."/>
            <person name="Shea T."/>
            <person name="Shenoy N."/>
            <person name="Sisk P."/>
            <person name="Stolte C."/>
            <person name="Sykes S."/>
            <person name="Walk T."/>
            <person name="White J."/>
            <person name="Yandava C."/>
            <person name="Haas B."/>
            <person name="Nusbaum C."/>
            <person name="Birren B."/>
        </authorList>
    </citation>
    <scope>NUCLEOTIDE SEQUENCE</scope>
    <source>
        <strain evidence="18">R3-111a-1</strain>
    </source>
</reference>
<dbReference type="InterPro" id="IPR052337">
    <property type="entry name" value="SAT4-like"/>
</dbReference>
<feature type="transmembrane region" description="Helical" evidence="15">
    <location>
        <begin position="348"/>
        <end position="366"/>
    </location>
</feature>
<dbReference type="VEuPathDB" id="FungiDB:GGTG_08894"/>
<dbReference type="OrthoDB" id="2496787at2759"/>
<comment type="similarity">
    <text evidence="13">Belongs to the SAT4 family.</text>
</comment>
<dbReference type="GO" id="GO:0005576">
    <property type="term" value="C:extracellular region"/>
    <property type="evidence" value="ECO:0007669"/>
    <property type="project" value="UniProtKB-SubCell"/>
</dbReference>
<feature type="transmembrane region" description="Helical" evidence="15">
    <location>
        <begin position="386"/>
        <end position="409"/>
    </location>
</feature>
<dbReference type="AlphaFoldDB" id="J3P5V4"/>
<accession>J3P5V4</accession>
<reference evidence="18" key="3">
    <citation type="submission" date="2010-09" db="EMBL/GenBank/DDBJ databases">
        <title>Annotation of Gaeumannomyces graminis var. tritici R3-111a-1.</title>
        <authorList>
            <consortium name="The Broad Institute Genome Sequencing Platform"/>
            <person name="Ma L.-J."/>
            <person name="Dead R."/>
            <person name="Young S.K."/>
            <person name="Zeng Q."/>
            <person name="Gargeya S."/>
            <person name="Fitzgerald M."/>
            <person name="Haas B."/>
            <person name="Abouelleil A."/>
            <person name="Alvarado L."/>
            <person name="Arachchi H.M."/>
            <person name="Berlin A."/>
            <person name="Brown A."/>
            <person name="Chapman S.B."/>
            <person name="Chen Z."/>
            <person name="Dunbar C."/>
            <person name="Freedman E."/>
            <person name="Gearin G."/>
            <person name="Gellesch M."/>
            <person name="Goldberg J."/>
            <person name="Griggs A."/>
            <person name="Gujja S."/>
            <person name="Heiman D."/>
            <person name="Howarth C."/>
            <person name="Larson L."/>
            <person name="Lui A."/>
            <person name="MacDonald P.J.P."/>
            <person name="Mehta T."/>
            <person name="Montmayeur A."/>
            <person name="Murphy C."/>
            <person name="Neiman D."/>
            <person name="Pearson M."/>
            <person name="Priest M."/>
            <person name="Roberts A."/>
            <person name="Saif S."/>
            <person name="Shea T."/>
            <person name="Shenoy N."/>
            <person name="Sisk P."/>
            <person name="Stolte C."/>
            <person name="Sykes S."/>
            <person name="Yandava C."/>
            <person name="Wortman J."/>
            <person name="Nusbaum C."/>
            <person name="Birren B."/>
        </authorList>
    </citation>
    <scope>NUCLEOTIDE SEQUENCE</scope>
    <source>
        <strain evidence="18">R3-111a-1</strain>
    </source>
</reference>
<dbReference type="Pfam" id="PF05730">
    <property type="entry name" value="CFEM"/>
    <property type="match status" value="1"/>
</dbReference>
<dbReference type="GO" id="GO:0098552">
    <property type="term" value="C:side of membrane"/>
    <property type="evidence" value="ECO:0007669"/>
    <property type="project" value="UniProtKB-KW"/>
</dbReference>
<reference evidence="19" key="5">
    <citation type="submission" date="2018-04" db="UniProtKB">
        <authorList>
            <consortium name="EnsemblFungi"/>
        </authorList>
    </citation>
    <scope>IDENTIFICATION</scope>
    <source>
        <strain evidence="19">R3-111a-1</strain>
    </source>
</reference>
<feature type="transmembrane region" description="Helical" evidence="15">
    <location>
        <begin position="312"/>
        <end position="332"/>
    </location>
</feature>
<evidence type="ECO:0000259" key="16">
    <source>
        <dbReference type="Pfam" id="PF05730"/>
    </source>
</evidence>
<keyword evidence="12" id="KW-0449">Lipoprotein</keyword>
<keyword evidence="9 15" id="KW-1133">Transmembrane helix</keyword>
<feature type="domain" description="Rhodopsin" evidence="17">
    <location>
        <begin position="171"/>
        <end position="410"/>
    </location>
</feature>
<evidence type="ECO:0000256" key="3">
    <source>
        <dbReference type="ARBA" id="ARBA00004613"/>
    </source>
</evidence>
<comment type="subcellular location">
    <subcellularLocation>
        <location evidence="2">Membrane</location>
        <topology evidence="2">Lipid-anchor</topology>
        <topology evidence="2">GPI-anchor</topology>
    </subcellularLocation>
    <subcellularLocation>
        <location evidence="1">Membrane</location>
        <topology evidence="1">Multi-pass membrane protein</topology>
    </subcellularLocation>
    <subcellularLocation>
        <location evidence="3">Secreted</location>
    </subcellularLocation>
</comment>
<dbReference type="RefSeq" id="XP_009225000.1">
    <property type="nucleotide sequence ID" value="XM_009226736.1"/>
</dbReference>
<evidence type="ECO:0000259" key="17">
    <source>
        <dbReference type="Pfam" id="PF20684"/>
    </source>
</evidence>
<feature type="transmembrane region" description="Helical" evidence="15">
    <location>
        <begin position="170"/>
        <end position="194"/>
    </location>
</feature>
<evidence type="ECO:0000256" key="7">
    <source>
        <dbReference type="ARBA" id="ARBA00022692"/>
    </source>
</evidence>
<keyword evidence="8" id="KW-0732">Signal</keyword>
<reference evidence="20" key="1">
    <citation type="submission" date="2010-07" db="EMBL/GenBank/DDBJ databases">
        <title>The genome sequence of Gaeumannomyces graminis var. tritici strain R3-111a-1.</title>
        <authorList>
            <consortium name="The Broad Institute Genome Sequencing Platform"/>
            <person name="Ma L.-J."/>
            <person name="Dead R."/>
            <person name="Young S."/>
            <person name="Zeng Q."/>
            <person name="Koehrsen M."/>
            <person name="Alvarado L."/>
            <person name="Berlin A."/>
            <person name="Chapman S.B."/>
            <person name="Chen Z."/>
            <person name="Freedman E."/>
            <person name="Gellesch M."/>
            <person name="Goldberg J."/>
            <person name="Griggs A."/>
            <person name="Gujja S."/>
            <person name="Heilman E.R."/>
            <person name="Heiman D."/>
            <person name="Hepburn T."/>
            <person name="Howarth C."/>
            <person name="Jen D."/>
            <person name="Larson L."/>
            <person name="Mehta T."/>
            <person name="Neiman D."/>
            <person name="Pearson M."/>
            <person name="Roberts A."/>
            <person name="Saif S."/>
            <person name="Shea T."/>
            <person name="Shenoy N."/>
            <person name="Sisk P."/>
            <person name="Stolte C."/>
            <person name="Sykes S."/>
            <person name="Walk T."/>
            <person name="White J."/>
            <person name="Yandava C."/>
            <person name="Haas B."/>
            <person name="Nusbaum C."/>
            <person name="Birren B."/>
        </authorList>
    </citation>
    <scope>NUCLEOTIDE SEQUENCE [LARGE SCALE GENOMIC DNA]</scope>
    <source>
        <strain evidence="20">R3-111a-1</strain>
    </source>
</reference>
<keyword evidence="10 15" id="KW-0472">Membrane</keyword>
<keyword evidence="6" id="KW-0336">GPI-anchor</keyword>
<keyword evidence="6" id="KW-0325">Glycoprotein</keyword>
<feature type="domain" description="CFEM" evidence="16">
    <location>
        <begin position="64"/>
        <end position="127"/>
    </location>
</feature>
<dbReference type="InterPro" id="IPR008427">
    <property type="entry name" value="Extracellular_membr_CFEM_dom"/>
</dbReference>
<dbReference type="GeneID" id="20349352"/>
<evidence type="ECO:0000256" key="10">
    <source>
        <dbReference type="ARBA" id="ARBA00023136"/>
    </source>
</evidence>
<keyword evidence="7 15" id="KW-0812">Transmembrane</keyword>
<dbReference type="PANTHER" id="PTHR33048">
    <property type="entry name" value="PTH11-LIKE INTEGRAL MEMBRANE PROTEIN (AFU_ORTHOLOGUE AFUA_5G11245)"/>
    <property type="match status" value="1"/>
</dbReference>
<dbReference type="STRING" id="644352.J3P5V4"/>
<dbReference type="Proteomes" id="UP000006039">
    <property type="component" value="Unassembled WGS sequence"/>
</dbReference>
<evidence type="ECO:0000256" key="5">
    <source>
        <dbReference type="ARBA" id="ARBA00022525"/>
    </source>
</evidence>
<evidence type="ECO:0000256" key="14">
    <source>
        <dbReference type="SAM" id="MobiDB-lite"/>
    </source>
</evidence>
<comment type="similarity">
    <text evidence="4">Belongs to the RBT5 family.</text>
</comment>
<name>J3P5V4_GAET3</name>
<dbReference type="HOGENOM" id="CLU_028200_6_2_1"/>
<gene>
    <name evidence="19" type="primary">20349352</name>
    <name evidence="18" type="ORF">GGTG_08894</name>
</gene>
<keyword evidence="11" id="KW-1015">Disulfide bond</keyword>
<keyword evidence="5" id="KW-0964">Secreted</keyword>
<evidence type="ECO:0000256" key="11">
    <source>
        <dbReference type="ARBA" id="ARBA00023157"/>
    </source>
</evidence>
<reference evidence="19" key="4">
    <citation type="journal article" date="2015" name="G3 (Bethesda)">
        <title>Genome sequences of three phytopathogenic species of the Magnaporthaceae family of fungi.</title>
        <authorList>
            <person name="Okagaki L.H."/>
            <person name="Nunes C.C."/>
            <person name="Sailsbery J."/>
            <person name="Clay B."/>
            <person name="Brown D."/>
            <person name="John T."/>
            <person name="Oh Y."/>
            <person name="Young N."/>
            <person name="Fitzgerald M."/>
            <person name="Haas B.J."/>
            <person name="Zeng Q."/>
            <person name="Young S."/>
            <person name="Adiconis X."/>
            <person name="Fan L."/>
            <person name="Levin J.Z."/>
            <person name="Mitchell T.K."/>
            <person name="Okubara P.A."/>
            <person name="Farman M.L."/>
            <person name="Kohn L.M."/>
            <person name="Birren B."/>
            <person name="Ma L.-J."/>
            <person name="Dean R.A."/>
        </authorList>
    </citation>
    <scope>NUCLEOTIDE SEQUENCE</scope>
    <source>
        <strain evidence="19">R3-111a-1</strain>
    </source>
</reference>
<dbReference type="Pfam" id="PF20684">
    <property type="entry name" value="Fung_rhodopsin"/>
    <property type="match status" value="1"/>
</dbReference>
<dbReference type="eggNOG" id="ENOG502SKG6">
    <property type="taxonomic scope" value="Eukaryota"/>
</dbReference>
<keyword evidence="20" id="KW-1185">Reference proteome</keyword>